<dbReference type="InterPro" id="IPR036928">
    <property type="entry name" value="AS_sf"/>
</dbReference>
<accession>A0A6A6VLC7</accession>
<dbReference type="Gene3D" id="3.90.1300.10">
    <property type="entry name" value="Amidase signature (AS) domain"/>
    <property type="match status" value="1"/>
</dbReference>
<dbReference type="EMBL" id="MU006562">
    <property type="protein sequence ID" value="KAF2751375.1"/>
    <property type="molecule type" value="Genomic_DNA"/>
</dbReference>
<sequence length="602" mass="65981">MDRQDRAQSAQTSSFINYPTPQAHDVPYKAGPEPANPVVKGALLNILASVITTVPYLPSFLYANAGFPSLRKIKELDNVEARFEPVVIPTAAPNDEPLGSYTDVHAPHVKALLAKKREGGFYTIADFHDAYKRGSFTPVDVVIGLLPLIRRDVSDRSPHSTAFIDSKLDLVRQAAEKSAQRWKEGKPLGLLDGVPFAVKDEMDVKAYKRFVGTKHDFTEGKEVETSWCVRMLEEEGAIMIGKTNMHEIGMDVNNNNPNWGTPRNPNNQDYYCGGSSGGSAYAVASGLVPFAIGADGGGSIRIPSNFCGLYGLKPTHGRVSIAPCLNFANTNTVQGPLAANMLDLAISFRVLSKPDPSNSTSRHFAPPRPLSSPTKKTLGVYKPWFDRADPEVQEHCSSALRYFSTELGYKLVDISIPFVHEGQLAHAMTIMSEAHSSQLRDTSYLTAANRVLLKVSQQTPAADWLLAQRLRHLIMQHLAHLFQTHPDLIIITPTTPNAGWPIQAGEMGSGLFDGNTQIRTMEYVWLANFTGVPAIQFPVGYAETKHGDGKVPVGMCGHGEWGSEESLIQFGFDGEKWLHEGYKEGRKMPGAWVDVLKGATRT</sequence>
<dbReference type="InterPro" id="IPR023631">
    <property type="entry name" value="Amidase_dom"/>
</dbReference>
<reference evidence="4" key="1">
    <citation type="journal article" date="2020" name="Stud. Mycol.">
        <title>101 Dothideomycetes genomes: a test case for predicting lifestyles and emergence of pathogens.</title>
        <authorList>
            <person name="Haridas S."/>
            <person name="Albert R."/>
            <person name="Binder M."/>
            <person name="Bloem J."/>
            <person name="Labutti K."/>
            <person name="Salamov A."/>
            <person name="Andreopoulos B."/>
            <person name="Baker S."/>
            <person name="Barry K."/>
            <person name="Bills G."/>
            <person name="Bluhm B."/>
            <person name="Cannon C."/>
            <person name="Castanera R."/>
            <person name="Culley D."/>
            <person name="Daum C."/>
            <person name="Ezra D."/>
            <person name="Gonzalez J."/>
            <person name="Henrissat B."/>
            <person name="Kuo A."/>
            <person name="Liang C."/>
            <person name="Lipzen A."/>
            <person name="Lutzoni F."/>
            <person name="Magnuson J."/>
            <person name="Mondo S."/>
            <person name="Nolan M."/>
            <person name="Ohm R."/>
            <person name="Pangilinan J."/>
            <person name="Park H.-J."/>
            <person name="Ramirez L."/>
            <person name="Alfaro M."/>
            <person name="Sun H."/>
            <person name="Tritt A."/>
            <person name="Yoshinaga Y."/>
            <person name="Zwiers L.-H."/>
            <person name="Turgeon B."/>
            <person name="Goodwin S."/>
            <person name="Spatafora J."/>
            <person name="Crous P."/>
            <person name="Grigoriev I."/>
        </authorList>
    </citation>
    <scope>NUCLEOTIDE SEQUENCE</scope>
    <source>
        <strain evidence="4">CBS 119925</strain>
    </source>
</reference>
<dbReference type="SUPFAM" id="SSF75304">
    <property type="entry name" value="Amidase signature (AS) enzymes"/>
    <property type="match status" value="1"/>
</dbReference>
<evidence type="ECO:0000313" key="5">
    <source>
        <dbReference type="Proteomes" id="UP000799440"/>
    </source>
</evidence>
<dbReference type="GO" id="GO:0003824">
    <property type="term" value="F:catalytic activity"/>
    <property type="evidence" value="ECO:0007669"/>
    <property type="project" value="InterPro"/>
</dbReference>
<protein>
    <submittedName>
        <fullName evidence="4">Amidase signature enzyme</fullName>
    </submittedName>
</protein>
<dbReference type="OrthoDB" id="421993at2759"/>
<dbReference type="AlphaFoldDB" id="A0A6A6VLC7"/>
<dbReference type="PROSITE" id="PS00571">
    <property type="entry name" value="AMIDASES"/>
    <property type="match status" value="1"/>
</dbReference>
<feature type="domain" description="Amidase" evidence="3">
    <location>
        <begin position="169"/>
        <end position="567"/>
    </location>
</feature>
<evidence type="ECO:0000256" key="1">
    <source>
        <dbReference type="ARBA" id="ARBA00009199"/>
    </source>
</evidence>
<comment type="similarity">
    <text evidence="1">Belongs to the amidase family.</text>
</comment>
<organism evidence="4 5">
    <name type="scientific">Sporormia fimetaria CBS 119925</name>
    <dbReference type="NCBI Taxonomy" id="1340428"/>
    <lineage>
        <taxon>Eukaryota</taxon>
        <taxon>Fungi</taxon>
        <taxon>Dikarya</taxon>
        <taxon>Ascomycota</taxon>
        <taxon>Pezizomycotina</taxon>
        <taxon>Dothideomycetes</taxon>
        <taxon>Pleosporomycetidae</taxon>
        <taxon>Pleosporales</taxon>
        <taxon>Sporormiaceae</taxon>
        <taxon>Sporormia</taxon>
    </lineage>
</organism>
<proteinExistence type="inferred from homology"/>
<dbReference type="InterPro" id="IPR020556">
    <property type="entry name" value="Amidase_CS"/>
</dbReference>
<feature type="compositionally biased region" description="Polar residues" evidence="2">
    <location>
        <begin position="7"/>
        <end position="20"/>
    </location>
</feature>
<dbReference type="Pfam" id="PF01425">
    <property type="entry name" value="Amidase"/>
    <property type="match status" value="1"/>
</dbReference>
<dbReference type="PANTHER" id="PTHR11895">
    <property type="entry name" value="TRANSAMIDASE"/>
    <property type="match status" value="1"/>
</dbReference>
<dbReference type="PANTHER" id="PTHR11895:SF67">
    <property type="entry name" value="AMIDASE DOMAIN-CONTAINING PROTEIN"/>
    <property type="match status" value="1"/>
</dbReference>
<name>A0A6A6VLC7_9PLEO</name>
<feature type="region of interest" description="Disordered" evidence="2">
    <location>
        <begin position="1"/>
        <end position="23"/>
    </location>
</feature>
<dbReference type="InterPro" id="IPR000120">
    <property type="entry name" value="Amidase"/>
</dbReference>
<evidence type="ECO:0000313" key="4">
    <source>
        <dbReference type="EMBL" id="KAF2751375.1"/>
    </source>
</evidence>
<keyword evidence="5" id="KW-1185">Reference proteome</keyword>
<evidence type="ECO:0000256" key="2">
    <source>
        <dbReference type="SAM" id="MobiDB-lite"/>
    </source>
</evidence>
<dbReference type="Proteomes" id="UP000799440">
    <property type="component" value="Unassembled WGS sequence"/>
</dbReference>
<gene>
    <name evidence="4" type="ORF">M011DRAFT_464112</name>
</gene>
<evidence type="ECO:0000259" key="3">
    <source>
        <dbReference type="Pfam" id="PF01425"/>
    </source>
</evidence>